<dbReference type="EMBL" id="BTRK01000004">
    <property type="protein sequence ID" value="GMR50209.1"/>
    <property type="molecule type" value="Genomic_DNA"/>
</dbReference>
<protein>
    <submittedName>
        <fullName evidence="1">Uncharacterized protein</fullName>
    </submittedName>
</protein>
<evidence type="ECO:0000313" key="1">
    <source>
        <dbReference type="EMBL" id="GMR50209.1"/>
    </source>
</evidence>
<organism evidence="1 2">
    <name type="scientific">Pristionchus mayeri</name>
    <dbReference type="NCBI Taxonomy" id="1317129"/>
    <lineage>
        <taxon>Eukaryota</taxon>
        <taxon>Metazoa</taxon>
        <taxon>Ecdysozoa</taxon>
        <taxon>Nematoda</taxon>
        <taxon>Chromadorea</taxon>
        <taxon>Rhabditida</taxon>
        <taxon>Rhabditina</taxon>
        <taxon>Diplogasteromorpha</taxon>
        <taxon>Diplogasteroidea</taxon>
        <taxon>Neodiplogasteridae</taxon>
        <taxon>Pristionchus</taxon>
    </lineage>
</organism>
<gene>
    <name evidence="1" type="ORF">PMAYCL1PPCAC_20404</name>
</gene>
<comment type="caution">
    <text evidence="1">The sequence shown here is derived from an EMBL/GenBank/DDBJ whole genome shotgun (WGS) entry which is preliminary data.</text>
</comment>
<name>A0AAN5CTA3_9BILA</name>
<accession>A0AAN5CTA3</accession>
<proteinExistence type="predicted"/>
<feature type="non-terminal residue" evidence="1">
    <location>
        <position position="1"/>
    </location>
</feature>
<keyword evidence="2" id="KW-1185">Reference proteome</keyword>
<sequence>SSVLAPSKLPHENLSLSTMKSEKIAVSVKLCERIYESSQTSAILQISHLSASEKDRFGD</sequence>
<evidence type="ECO:0000313" key="2">
    <source>
        <dbReference type="Proteomes" id="UP001328107"/>
    </source>
</evidence>
<dbReference type="Proteomes" id="UP001328107">
    <property type="component" value="Unassembled WGS sequence"/>
</dbReference>
<dbReference type="AlphaFoldDB" id="A0AAN5CTA3"/>
<reference evidence="2" key="1">
    <citation type="submission" date="2022-10" db="EMBL/GenBank/DDBJ databases">
        <title>Genome assembly of Pristionchus species.</title>
        <authorList>
            <person name="Yoshida K."/>
            <person name="Sommer R.J."/>
        </authorList>
    </citation>
    <scope>NUCLEOTIDE SEQUENCE [LARGE SCALE GENOMIC DNA]</scope>
    <source>
        <strain evidence="2">RS5460</strain>
    </source>
</reference>